<dbReference type="InterPro" id="IPR028081">
    <property type="entry name" value="Leu-bd"/>
</dbReference>
<dbReference type="Gene3D" id="3.40.50.2300">
    <property type="match status" value="2"/>
</dbReference>
<dbReference type="InterPro" id="IPR028082">
    <property type="entry name" value="Peripla_BP_I"/>
</dbReference>
<dbReference type="RefSeq" id="WP_150373410.1">
    <property type="nucleotide sequence ID" value="NZ_CP044065.1"/>
</dbReference>
<evidence type="ECO:0000313" key="5">
    <source>
        <dbReference type="Proteomes" id="UP000322822"/>
    </source>
</evidence>
<dbReference type="OrthoDB" id="9777352at2"/>
<evidence type="ECO:0000256" key="2">
    <source>
        <dbReference type="ARBA" id="ARBA00022729"/>
    </source>
</evidence>
<evidence type="ECO:0000256" key="1">
    <source>
        <dbReference type="ARBA" id="ARBA00010062"/>
    </source>
</evidence>
<name>A0A5P2H6I3_9BURK</name>
<dbReference type="EMBL" id="CP044065">
    <property type="protein sequence ID" value="QET03298.1"/>
    <property type="molecule type" value="Genomic_DNA"/>
</dbReference>
<dbReference type="AlphaFoldDB" id="A0A5P2H6I3"/>
<gene>
    <name evidence="4" type="ORF">FOB72_15375</name>
</gene>
<dbReference type="SUPFAM" id="SSF53822">
    <property type="entry name" value="Periplasmic binding protein-like I"/>
    <property type="match status" value="1"/>
</dbReference>
<evidence type="ECO:0000259" key="3">
    <source>
        <dbReference type="Pfam" id="PF13458"/>
    </source>
</evidence>
<evidence type="ECO:0000313" key="4">
    <source>
        <dbReference type="EMBL" id="QET03298.1"/>
    </source>
</evidence>
<protein>
    <submittedName>
        <fullName evidence="4">ABC transporter substrate-binding protein</fullName>
    </submittedName>
</protein>
<comment type="similarity">
    <text evidence="1">Belongs to the leucine-binding protein family.</text>
</comment>
<dbReference type="Pfam" id="PF13458">
    <property type="entry name" value="Peripla_BP_6"/>
    <property type="match status" value="1"/>
</dbReference>
<accession>A0A5P2H6I3</accession>
<sequence length="392" mass="41159">MRPSPAPSAQHALPVSVARRRTLSALAALGAGWVWPSYAQTASPATIGRRQLVVVHLVDRAGTQADLARDYLAGAKVLFDASNAANGAVNGGIHIAHIVRDADPDPRNALRQAVALVDNERADVLFGPGDGLLPALVQSTDLTRRGVQIVAPLSGLALPADNVWYTRSDYESELDVAVKQLRSYGLSGIALAVAPDFAAGTLRKGTPWLARMEQDMSTRAFELTGDVTESARQIAARKPGAVLIAGDTLAYGNLGRALAAQGWFGFLVGLSSVSPASAREILGARYAGGIVLTQVAPGPQASTLRVVKEHVARMKQYLDEPPSPATLAGYIGAAWLARAAAGTRAPGAPELRRAMQSRIDVGDFLLDFTRGARGSQYVQLAVIGKDGAPQRA</sequence>
<reference evidence="4 5" key="1">
    <citation type="submission" date="2019-09" db="EMBL/GenBank/DDBJ databases">
        <title>FDA dAtabase for Regulatory Grade micrObial Sequences (FDA-ARGOS): Supporting development and validation of Infectious Disease Dx tests.</title>
        <authorList>
            <person name="Sciortino C."/>
            <person name="Tallon L."/>
            <person name="Sadzewicz L."/>
            <person name="Vavikolanu K."/>
            <person name="Mehta A."/>
            <person name="Aluvathingal J."/>
            <person name="Nadendla S."/>
            <person name="Nandy P."/>
            <person name="Geyer C."/>
            <person name="Yan Y."/>
            <person name="Sichtig H."/>
        </authorList>
    </citation>
    <scope>NUCLEOTIDE SEQUENCE [LARGE SCALE GENOMIC DNA]</scope>
    <source>
        <strain evidence="4 5">FDAARGOS_664</strain>
    </source>
</reference>
<dbReference type="Proteomes" id="UP000322822">
    <property type="component" value="Chromosome 1"/>
</dbReference>
<organism evidence="4 5">
    <name type="scientific">Cupriavidus pauculus</name>
    <dbReference type="NCBI Taxonomy" id="82633"/>
    <lineage>
        <taxon>Bacteria</taxon>
        <taxon>Pseudomonadati</taxon>
        <taxon>Pseudomonadota</taxon>
        <taxon>Betaproteobacteria</taxon>
        <taxon>Burkholderiales</taxon>
        <taxon>Burkholderiaceae</taxon>
        <taxon>Cupriavidus</taxon>
    </lineage>
</organism>
<proteinExistence type="inferred from homology"/>
<keyword evidence="2" id="KW-0732">Signal</keyword>
<feature type="domain" description="Leucine-binding protein" evidence="3">
    <location>
        <begin position="54"/>
        <end position="367"/>
    </location>
</feature>